<dbReference type="PROSITE" id="PS51257">
    <property type="entry name" value="PROKAR_LIPOPROTEIN"/>
    <property type="match status" value="1"/>
</dbReference>
<feature type="signal peptide" evidence="2">
    <location>
        <begin position="1"/>
        <end position="22"/>
    </location>
</feature>
<keyword evidence="1" id="KW-1133">Transmembrane helix</keyword>
<protein>
    <submittedName>
        <fullName evidence="3">Uncharacterized protein</fullName>
    </submittedName>
</protein>
<feature type="transmembrane region" description="Helical" evidence="1">
    <location>
        <begin position="271"/>
        <end position="292"/>
    </location>
</feature>
<dbReference type="RefSeq" id="WP_072986292.1">
    <property type="nucleotide sequence ID" value="NZ_FQZB01000007.1"/>
</dbReference>
<keyword evidence="2" id="KW-0732">Signal</keyword>
<gene>
    <name evidence="3" type="ORF">SAMN02745163_01759</name>
</gene>
<organism evidence="3 4">
    <name type="scientific">Clostridium cavendishii DSM 21758</name>
    <dbReference type="NCBI Taxonomy" id="1121302"/>
    <lineage>
        <taxon>Bacteria</taxon>
        <taxon>Bacillati</taxon>
        <taxon>Bacillota</taxon>
        <taxon>Clostridia</taxon>
        <taxon>Eubacteriales</taxon>
        <taxon>Clostridiaceae</taxon>
        <taxon>Clostridium</taxon>
    </lineage>
</organism>
<keyword evidence="1" id="KW-0812">Transmembrane</keyword>
<keyword evidence="4" id="KW-1185">Reference proteome</keyword>
<dbReference type="STRING" id="1121302.SAMN02745163_01759"/>
<evidence type="ECO:0000313" key="4">
    <source>
        <dbReference type="Proteomes" id="UP000184310"/>
    </source>
</evidence>
<dbReference type="Proteomes" id="UP000184310">
    <property type="component" value="Unassembled WGS sequence"/>
</dbReference>
<dbReference type="EMBL" id="FQZB01000007">
    <property type="protein sequence ID" value="SHJ31781.1"/>
    <property type="molecule type" value="Genomic_DNA"/>
</dbReference>
<evidence type="ECO:0000256" key="2">
    <source>
        <dbReference type="SAM" id="SignalP"/>
    </source>
</evidence>
<feature type="chain" id="PRO_5013336800" evidence="2">
    <location>
        <begin position="23"/>
        <end position="564"/>
    </location>
</feature>
<evidence type="ECO:0000313" key="3">
    <source>
        <dbReference type="EMBL" id="SHJ31781.1"/>
    </source>
</evidence>
<evidence type="ECO:0000256" key="1">
    <source>
        <dbReference type="SAM" id="Phobius"/>
    </source>
</evidence>
<accession>A0A1M6IBH1</accession>
<name>A0A1M6IBH1_9CLOT</name>
<sequence>MKKFIYFLICLTISCVCTCTYAYSYSENENRLSIDYSINSNANITFNEGYHLENGCPSDKIIRRIPKIKDTFINIKKIDGSLKDGTKFEDITFYPTSSSKNFYEIKETDKFYEITLHCNEYYNLTNLYIYYEFSEGVTIYNDGAFFENTLYDNNINDIKIDELSIDSHAYKDKYSHQFKGIWVKNLTISDNSIYKDSITNYFKLKKDSKVDTLIQFEINKNNDHDIKNYPKKSGENKLSTLDTAYGQNLIPKAVFKAADKEFYFSKIKDTFLFRHSFAIILFAIIVIIVFIINIPKKKKILIENKTSPNINYNKNIINNSTKNNKLKKNNKSKNNNANFKFPSNISPAFLAILRNSPQEDLLLIIFLDLLRKGFINIDPNENFDPVLNPNGISEYIVTTHSVDCELLPHEIEFLKGLTDLESLGTTYLCDLNNLKAYNLFNSVEEICTNDYKTFLANKINDSDKLSIINNKKLFIEDWNNFSNSLYQYTSNDLLNPSINDLEKLNIYSFALGVNNTSSDIKQILPYTLNGLSKYFDSILKDLHVYNQNSNYKSVLDYIIYTFKH</sequence>
<dbReference type="AlphaFoldDB" id="A0A1M6IBH1"/>
<keyword evidence="1" id="KW-0472">Membrane</keyword>
<proteinExistence type="predicted"/>
<reference evidence="3 4" key="1">
    <citation type="submission" date="2016-11" db="EMBL/GenBank/DDBJ databases">
        <authorList>
            <person name="Jaros S."/>
            <person name="Januszkiewicz K."/>
            <person name="Wedrychowicz H."/>
        </authorList>
    </citation>
    <scope>NUCLEOTIDE SEQUENCE [LARGE SCALE GENOMIC DNA]</scope>
    <source>
        <strain evidence="3 4">DSM 21758</strain>
    </source>
</reference>